<dbReference type="AlphaFoldDB" id="A0A6A7AMS7"/>
<dbReference type="Gene3D" id="1.10.1520.10">
    <property type="entry name" value="Ribonuclease III domain"/>
    <property type="match status" value="1"/>
</dbReference>
<proteinExistence type="predicted"/>
<dbReference type="GO" id="GO:0004525">
    <property type="term" value="F:ribonuclease III activity"/>
    <property type="evidence" value="ECO:0007669"/>
    <property type="project" value="InterPro"/>
</dbReference>
<gene>
    <name evidence="2" type="ORF">T440DRAFT_316666</name>
</gene>
<feature type="region of interest" description="Disordered" evidence="1">
    <location>
        <begin position="285"/>
        <end position="338"/>
    </location>
</feature>
<feature type="compositionally biased region" description="Polar residues" evidence="1">
    <location>
        <begin position="299"/>
        <end position="319"/>
    </location>
</feature>
<keyword evidence="3" id="KW-1185">Reference proteome</keyword>
<dbReference type="SUPFAM" id="SSF69065">
    <property type="entry name" value="RNase III domain-like"/>
    <property type="match status" value="1"/>
</dbReference>
<name>A0A6A7AMS7_9PLEO</name>
<reference evidence="2" key="1">
    <citation type="submission" date="2020-01" db="EMBL/GenBank/DDBJ databases">
        <authorList>
            <consortium name="DOE Joint Genome Institute"/>
            <person name="Haridas S."/>
            <person name="Albert R."/>
            <person name="Binder M."/>
            <person name="Bloem J."/>
            <person name="Labutti K."/>
            <person name="Salamov A."/>
            <person name="Andreopoulos B."/>
            <person name="Baker S.E."/>
            <person name="Barry K."/>
            <person name="Bills G."/>
            <person name="Bluhm B.H."/>
            <person name="Cannon C."/>
            <person name="Castanera R."/>
            <person name="Culley D.E."/>
            <person name="Daum C."/>
            <person name="Ezra D."/>
            <person name="Gonzalez J.B."/>
            <person name="Henrissat B."/>
            <person name="Kuo A."/>
            <person name="Liang C."/>
            <person name="Lipzen A."/>
            <person name="Lutzoni F."/>
            <person name="Magnuson J."/>
            <person name="Mondo S."/>
            <person name="Nolan M."/>
            <person name="Ohm R."/>
            <person name="Pangilinan J."/>
            <person name="Park H.-J."/>
            <person name="Ramirez L."/>
            <person name="Alfaro M."/>
            <person name="Sun H."/>
            <person name="Tritt A."/>
            <person name="Yoshinaga Y."/>
            <person name="Zwiers L.-H."/>
            <person name="Turgeon B.G."/>
            <person name="Goodwin S.B."/>
            <person name="Spatafora J.W."/>
            <person name="Crous P.W."/>
            <person name="Grigoriev I.V."/>
        </authorList>
    </citation>
    <scope>NUCLEOTIDE SEQUENCE</scope>
    <source>
        <strain evidence="2">IPT5</strain>
    </source>
</reference>
<evidence type="ECO:0000313" key="2">
    <source>
        <dbReference type="EMBL" id="KAF2844496.1"/>
    </source>
</evidence>
<evidence type="ECO:0000256" key="1">
    <source>
        <dbReference type="SAM" id="MobiDB-lite"/>
    </source>
</evidence>
<accession>A0A6A7AMS7</accession>
<dbReference type="InterPro" id="IPR036389">
    <property type="entry name" value="RNase_III_sf"/>
</dbReference>
<organism evidence="2 3">
    <name type="scientific">Plenodomus tracheiphilus IPT5</name>
    <dbReference type="NCBI Taxonomy" id="1408161"/>
    <lineage>
        <taxon>Eukaryota</taxon>
        <taxon>Fungi</taxon>
        <taxon>Dikarya</taxon>
        <taxon>Ascomycota</taxon>
        <taxon>Pezizomycotina</taxon>
        <taxon>Dothideomycetes</taxon>
        <taxon>Pleosporomycetidae</taxon>
        <taxon>Pleosporales</taxon>
        <taxon>Pleosporineae</taxon>
        <taxon>Leptosphaeriaceae</taxon>
        <taxon>Plenodomus</taxon>
    </lineage>
</organism>
<protein>
    <recommendedName>
        <fullName evidence="4">RNase III domain-containing protein</fullName>
    </recommendedName>
</protein>
<evidence type="ECO:0008006" key="4">
    <source>
        <dbReference type="Google" id="ProtNLM"/>
    </source>
</evidence>
<dbReference type="Proteomes" id="UP000799423">
    <property type="component" value="Unassembled WGS sequence"/>
</dbReference>
<dbReference type="OrthoDB" id="67027at2759"/>
<evidence type="ECO:0000313" key="3">
    <source>
        <dbReference type="Proteomes" id="UP000799423"/>
    </source>
</evidence>
<dbReference type="EMBL" id="MU006375">
    <property type="protein sequence ID" value="KAF2844496.1"/>
    <property type="molecule type" value="Genomic_DNA"/>
</dbReference>
<sequence>MLDVASTNTTTRMPSISVDITLLIQTKLHYIFVDEQLLHSALRSAHREKDDDGVLDDGNRGLAHYGNLAIQMAMAYEAIIDKGKTLYDLHTQDHWSKTKRGRAKACKLLGIEPLITKSVRQQHQPPSDTVLDHALSAVLGAIWLDCEGQEQKISDIRSTILGVLRTIDAIVVEQSVIAGCVTGVDKSPTHQCNLITDMPEGHSETIDLNLGDLDDVEVFTREWFEQELSRFPLEVLPHQNSSSALQSLGGQDDCIVFPDGHHVDNINASDPASIINHSAFKGADVEPCADGSRHEKQGNGPSDAQMGQSQLATSQNTPSDAAKAMKGAKRKRNQDGEEKLDSLYQKMLQAEQRKLACVSQVDQESLIRFLQHPVLEKLEGRASILARFLYLAIGSWKTIVDFKDLCQLARSDSSVCRQLSHLSCNAAAMYGEICRLEKEEALCVLLRRYYIINLCDEEQLYNDRHSHVIVETPVTVNGFRVAKPGNPVFALDSSLTERLLFKIMPETDPESDEFKKARSKVKRLRKLAERLRLLVKRYGFGILGLLPSGSSFEQMSLSDSM</sequence>
<dbReference type="GO" id="GO:0006396">
    <property type="term" value="P:RNA processing"/>
    <property type="evidence" value="ECO:0007669"/>
    <property type="project" value="InterPro"/>
</dbReference>